<accession>A0A4R5APR4</accession>
<comment type="caution">
    <text evidence="2">The sequence shown here is derived from an EMBL/GenBank/DDBJ whole genome shotgun (WGS) entry which is preliminary data.</text>
</comment>
<organism evidence="2 3">
    <name type="scientific">Actinomadura rubrisoli</name>
    <dbReference type="NCBI Taxonomy" id="2530368"/>
    <lineage>
        <taxon>Bacteria</taxon>
        <taxon>Bacillati</taxon>
        <taxon>Actinomycetota</taxon>
        <taxon>Actinomycetes</taxon>
        <taxon>Streptosporangiales</taxon>
        <taxon>Thermomonosporaceae</taxon>
        <taxon>Actinomadura</taxon>
    </lineage>
</organism>
<gene>
    <name evidence="2" type="ORF">E1298_32025</name>
</gene>
<dbReference type="Proteomes" id="UP000294513">
    <property type="component" value="Unassembled WGS sequence"/>
</dbReference>
<dbReference type="AlphaFoldDB" id="A0A4R5APR4"/>
<sequence>MRLTRRFAATVTAATLAAPLLSTPAARADGFIDCFMGDRVPTPEGYDIAGRSCDPGGATNVVVRIRAGSAAGNHRCAWADSLGGFVEGKYCREE</sequence>
<evidence type="ECO:0000313" key="3">
    <source>
        <dbReference type="Proteomes" id="UP000294513"/>
    </source>
</evidence>
<proteinExistence type="predicted"/>
<feature type="chain" id="PRO_5038612263" evidence="1">
    <location>
        <begin position="29"/>
        <end position="94"/>
    </location>
</feature>
<keyword evidence="3" id="KW-1185">Reference proteome</keyword>
<dbReference type="EMBL" id="SMKU01000229">
    <property type="protein sequence ID" value="TDD75038.1"/>
    <property type="molecule type" value="Genomic_DNA"/>
</dbReference>
<reference evidence="2 3" key="1">
    <citation type="submission" date="2019-03" db="EMBL/GenBank/DDBJ databases">
        <title>Draft genome sequences of novel Actinobacteria.</title>
        <authorList>
            <person name="Sahin N."/>
            <person name="Ay H."/>
            <person name="Saygin H."/>
        </authorList>
    </citation>
    <scope>NUCLEOTIDE SEQUENCE [LARGE SCALE GENOMIC DNA]</scope>
    <source>
        <strain evidence="2 3">H3C3</strain>
    </source>
</reference>
<keyword evidence="1" id="KW-0732">Signal</keyword>
<name>A0A4R5APR4_9ACTN</name>
<evidence type="ECO:0000313" key="2">
    <source>
        <dbReference type="EMBL" id="TDD75038.1"/>
    </source>
</evidence>
<evidence type="ECO:0000256" key="1">
    <source>
        <dbReference type="SAM" id="SignalP"/>
    </source>
</evidence>
<dbReference type="OrthoDB" id="3482323at2"/>
<dbReference type="RefSeq" id="WP_131899932.1">
    <property type="nucleotide sequence ID" value="NZ_SMKU01000229.1"/>
</dbReference>
<feature type="signal peptide" evidence="1">
    <location>
        <begin position="1"/>
        <end position="28"/>
    </location>
</feature>
<protein>
    <submittedName>
        <fullName evidence="2">Uncharacterized protein</fullName>
    </submittedName>
</protein>